<evidence type="ECO:0000313" key="2">
    <source>
        <dbReference type="Proteomes" id="UP000245412"/>
    </source>
</evidence>
<sequence length="42" mass="4879">MKKMIFWFKFTTIAIISAIAVIEVLSDSSIHDKSYSQREDDL</sequence>
<dbReference type="Proteomes" id="UP000245412">
    <property type="component" value="Unassembled WGS sequence"/>
</dbReference>
<dbReference type="RefSeq" id="WP_257497408.1">
    <property type="nucleotide sequence ID" value="NZ_JANKBI010000001.1"/>
</dbReference>
<organism evidence="1 2">
    <name type="scientific">Murimonas intestini</name>
    <dbReference type="NCBI Taxonomy" id="1337051"/>
    <lineage>
        <taxon>Bacteria</taxon>
        <taxon>Bacillati</taxon>
        <taxon>Bacillota</taxon>
        <taxon>Clostridia</taxon>
        <taxon>Lachnospirales</taxon>
        <taxon>Lachnospiraceae</taxon>
        <taxon>Murimonas</taxon>
    </lineage>
</organism>
<keyword evidence="2" id="KW-1185">Reference proteome</keyword>
<accession>A0AB73TA13</accession>
<gene>
    <name evidence="1" type="ORF">C7383_101291</name>
</gene>
<comment type="caution">
    <text evidence="1">The sequence shown here is derived from an EMBL/GenBank/DDBJ whole genome shotgun (WGS) entry which is preliminary data.</text>
</comment>
<dbReference type="AlphaFoldDB" id="A0AB73TA13"/>
<dbReference type="EMBL" id="QGGY01000001">
    <property type="protein sequence ID" value="PWJ78915.1"/>
    <property type="molecule type" value="Genomic_DNA"/>
</dbReference>
<name>A0AB73TA13_9FIRM</name>
<proteinExistence type="predicted"/>
<reference evidence="1 2" key="1">
    <citation type="submission" date="2018-05" db="EMBL/GenBank/DDBJ databases">
        <authorList>
            <person name="Goeker M."/>
            <person name="Huntemann M."/>
            <person name="Clum A."/>
            <person name="Pillay M."/>
            <person name="Palaniappan K."/>
            <person name="Varghese N."/>
            <person name="Mikhailova N."/>
            <person name="Stamatis D."/>
            <person name="Reddy T."/>
            <person name="Daum C."/>
            <person name="Shapiro N."/>
            <person name="Ivanova N."/>
            <person name="Kyrpides N."/>
            <person name="Woyke T."/>
        </authorList>
    </citation>
    <scope>NUCLEOTIDE SEQUENCE [LARGE SCALE GENOMIC DNA]</scope>
    <source>
        <strain evidence="1 2">DSM 26524</strain>
    </source>
</reference>
<protein>
    <submittedName>
        <fullName evidence="1">Uncharacterized protein</fullName>
    </submittedName>
</protein>
<evidence type="ECO:0000313" key="1">
    <source>
        <dbReference type="EMBL" id="PWJ78915.1"/>
    </source>
</evidence>